<feature type="modified residue" description="4-aspartylphosphate" evidence="3">
    <location>
        <position position="51"/>
    </location>
</feature>
<dbReference type="GO" id="GO:0005524">
    <property type="term" value="F:ATP binding"/>
    <property type="evidence" value="ECO:0007669"/>
    <property type="project" value="UniProtKB-KW"/>
</dbReference>
<dbReference type="Pfam" id="PF00072">
    <property type="entry name" value="Response_reg"/>
    <property type="match status" value="1"/>
</dbReference>
<evidence type="ECO:0000313" key="7">
    <source>
        <dbReference type="Proteomes" id="UP000808761"/>
    </source>
</evidence>
<dbReference type="InterPro" id="IPR027417">
    <property type="entry name" value="P-loop_NTPase"/>
</dbReference>
<dbReference type="PANTHER" id="PTHR32071:SF113">
    <property type="entry name" value="ALGINATE BIOSYNTHESIS TRANSCRIPTIONAL REGULATORY PROTEIN ALGB"/>
    <property type="match status" value="1"/>
</dbReference>
<evidence type="ECO:0000313" key="6">
    <source>
        <dbReference type="EMBL" id="MBI5078688.1"/>
    </source>
</evidence>
<gene>
    <name evidence="6" type="ORF">HZB08_01520</name>
</gene>
<dbReference type="InterPro" id="IPR001789">
    <property type="entry name" value="Sig_transdc_resp-reg_receiver"/>
</dbReference>
<dbReference type="GO" id="GO:0006355">
    <property type="term" value="P:regulation of DNA-templated transcription"/>
    <property type="evidence" value="ECO:0007669"/>
    <property type="project" value="InterPro"/>
</dbReference>
<dbReference type="SUPFAM" id="SSF52540">
    <property type="entry name" value="P-loop containing nucleoside triphosphate hydrolases"/>
    <property type="match status" value="1"/>
</dbReference>
<dbReference type="PROSITE" id="PS50045">
    <property type="entry name" value="SIGMA54_INTERACT_4"/>
    <property type="match status" value="1"/>
</dbReference>
<keyword evidence="3" id="KW-0597">Phosphoprotein</keyword>
<proteinExistence type="predicted"/>
<keyword evidence="2" id="KW-0067">ATP-binding</keyword>
<comment type="caution">
    <text evidence="6">The sequence shown here is derived from an EMBL/GenBank/DDBJ whole genome shotgun (WGS) entry which is preliminary data.</text>
</comment>
<dbReference type="InterPro" id="IPR058031">
    <property type="entry name" value="AAA_lid_NorR"/>
</dbReference>
<dbReference type="SMART" id="SM00448">
    <property type="entry name" value="REC"/>
    <property type="match status" value="1"/>
</dbReference>
<reference evidence="6" key="1">
    <citation type="submission" date="2020-07" db="EMBL/GenBank/DDBJ databases">
        <title>Huge and variable diversity of episymbiotic CPR bacteria and DPANN archaea in groundwater ecosystems.</title>
        <authorList>
            <person name="He C.Y."/>
            <person name="Keren R."/>
            <person name="Whittaker M."/>
            <person name="Farag I.F."/>
            <person name="Doudna J."/>
            <person name="Cate J.H.D."/>
            <person name="Banfield J.F."/>
        </authorList>
    </citation>
    <scope>NUCLEOTIDE SEQUENCE</scope>
    <source>
        <strain evidence="6">NC_groundwater_1860_Pr3_B-0.1um_51_7</strain>
    </source>
</reference>
<organism evidence="6 7">
    <name type="scientific">Candidatus Saganbacteria bacterium</name>
    <dbReference type="NCBI Taxonomy" id="2575572"/>
    <lineage>
        <taxon>Bacteria</taxon>
        <taxon>Bacillati</taxon>
        <taxon>Saganbacteria</taxon>
    </lineage>
</organism>
<dbReference type="InterPro" id="IPR011006">
    <property type="entry name" value="CheY-like_superfamily"/>
</dbReference>
<dbReference type="Pfam" id="PF25601">
    <property type="entry name" value="AAA_lid_14"/>
    <property type="match status" value="1"/>
</dbReference>
<keyword evidence="1" id="KW-0547">Nucleotide-binding</keyword>
<accession>A0A9D6UMJ9</accession>
<evidence type="ECO:0000259" key="4">
    <source>
        <dbReference type="PROSITE" id="PS50045"/>
    </source>
</evidence>
<dbReference type="PANTHER" id="PTHR32071">
    <property type="entry name" value="TRANSCRIPTIONAL REGULATORY PROTEIN"/>
    <property type="match status" value="1"/>
</dbReference>
<dbReference type="Proteomes" id="UP000808761">
    <property type="component" value="Unassembled WGS sequence"/>
</dbReference>
<name>A0A9D6UMJ9_UNCSA</name>
<evidence type="ECO:0000256" key="3">
    <source>
        <dbReference type="PROSITE-ProRule" id="PRU00169"/>
    </source>
</evidence>
<feature type="domain" description="Response regulatory" evidence="5">
    <location>
        <begin position="3"/>
        <end position="116"/>
    </location>
</feature>
<evidence type="ECO:0000259" key="5">
    <source>
        <dbReference type="PROSITE" id="PS50110"/>
    </source>
</evidence>
<dbReference type="SUPFAM" id="SSF52172">
    <property type="entry name" value="CheY-like"/>
    <property type="match status" value="1"/>
</dbReference>
<sequence length="412" mass="45565">MNKILVVDDEFSIRESFSLILEGKCKVVTAASGEGALKAVTDHKIDLVFLDIRMPGLDGLETLTRIKEIDPGLEVIMVTAVNDMRKAGEAIKLGAFDYLVKPFNVDSVLRMTEQILQRKELMAKGKLLRKEAYKKSTGLIGQSEKIIEITKTIEKTASKSSRVLLLGEAGVEKEAVAALIHESGSRADRPFGLLNLLASMSVPEIKNRLFGSGKGSTTADLEKITGLFEEVGNGTLFLNHIEYFTPEILASQPGGACLIGGSEIMDLADKAKEIFDLFSETLITIPPLRKRISDIPLLLNHWLEEYSDKYGKETLSVSPEVEEIFSVYPWPGNTDELKSLLERLVITTASNQITPADLPLDFLIRYPEASGGDYFSAFEKKYIRRIFEEVGQNKEKLAAALKVNPILLEGRI</sequence>
<feature type="domain" description="Sigma-54 factor interaction" evidence="4">
    <location>
        <begin position="139"/>
        <end position="346"/>
    </location>
</feature>
<evidence type="ECO:0000256" key="2">
    <source>
        <dbReference type="ARBA" id="ARBA00022840"/>
    </source>
</evidence>
<dbReference type="PROSITE" id="PS50110">
    <property type="entry name" value="RESPONSE_REGULATORY"/>
    <property type="match status" value="1"/>
</dbReference>
<dbReference type="AlphaFoldDB" id="A0A9D6UMJ9"/>
<dbReference type="Gene3D" id="3.40.50.2300">
    <property type="match status" value="1"/>
</dbReference>
<dbReference type="InterPro" id="IPR002078">
    <property type="entry name" value="Sigma_54_int"/>
</dbReference>
<dbReference type="Gene3D" id="3.40.50.300">
    <property type="entry name" value="P-loop containing nucleotide triphosphate hydrolases"/>
    <property type="match status" value="1"/>
</dbReference>
<dbReference type="GO" id="GO:0000160">
    <property type="term" value="P:phosphorelay signal transduction system"/>
    <property type="evidence" value="ECO:0007669"/>
    <property type="project" value="InterPro"/>
</dbReference>
<protein>
    <submittedName>
        <fullName evidence="6">Sigma-54-dependent Fis family transcriptional regulator</fullName>
    </submittedName>
</protein>
<dbReference type="EMBL" id="JACRKR010000078">
    <property type="protein sequence ID" value="MBI5078688.1"/>
    <property type="molecule type" value="Genomic_DNA"/>
</dbReference>
<evidence type="ECO:0000256" key="1">
    <source>
        <dbReference type="ARBA" id="ARBA00022741"/>
    </source>
</evidence>
<dbReference type="Gene3D" id="1.10.8.60">
    <property type="match status" value="1"/>
</dbReference>
<dbReference type="Pfam" id="PF00158">
    <property type="entry name" value="Sigma54_activat"/>
    <property type="match status" value="1"/>
</dbReference>